<dbReference type="GO" id="GO:0005506">
    <property type="term" value="F:iron ion binding"/>
    <property type="evidence" value="ECO:0007669"/>
    <property type="project" value="InterPro"/>
</dbReference>
<protein>
    <recommendedName>
        <fullName evidence="5">procollagen-proline 4-dioxygenase</fullName>
        <ecNumber evidence="5">1.14.11.2</ecNumber>
    </recommendedName>
</protein>
<dbReference type="GO" id="GO:0004656">
    <property type="term" value="F:procollagen-proline 4-dioxygenase activity"/>
    <property type="evidence" value="ECO:0007669"/>
    <property type="project" value="UniProtKB-EC"/>
</dbReference>
<dbReference type="GO" id="GO:0031418">
    <property type="term" value="F:L-ascorbic acid binding"/>
    <property type="evidence" value="ECO:0007669"/>
    <property type="project" value="UniProtKB-KW"/>
</dbReference>
<dbReference type="Gene3D" id="6.10.140.1460">
    <property type="match status" value="1"/>
</dbReference>
<sequence length="527" mass="60714">MKLNVSIFSLLVFLFGPCVNCDIDYHTEYYSSSIVGLVKLLDIENQFVLRMKEYAEALEEKLATLKIYLKTLERKRPQSEKEQKQYLANPLHEFSLIRRLRQDWPTLQKYTKQEVGAEQLQAMTELLVKAPNEDDMLEMLKGIDRIEYVYDLNPIDMSLGRLQDREFGQTLSIRDCLALAQHKYEKKDYGGAFAWYSIALKREREPKAFTYDKVLGTALNGVREQFAKMRFLKVMAKQEPLLSDKQVRDEVEKALNKSSPAFVDHFVNELLEQEDGGVLWHDKKLQEPYYLGCRGGYPKRTNLHCRYNTTTTPFLRLAPFKMEEVSLDPYIVLYHNVISDSEIEDIKQHATNFTNGLSRNPLLNVTDKPQIVARMQWVEKMTPFTDRINLRITDITGFGVDECKTVQIANYGIGGHFIPHFDYTTEGRVSINDTFGIGDRTATIVFYASDMQGGATVFPNIQVTVQPQKGSALHWYNLFDDDSPNPLTLHSVCPVISGSRWTLTKFIHSDAQLFRKPCLARVAQLRK</sequence>
<evidence type="ECO:0000256" key="1">
    <source>
        <dbReference type="ARBA" id="ARBA00001961"/>
    </source>
</evidence>
<evidence type="ECO:0000256" key="5">
    <source>
        <dbReference type="ARBA" id="ARBA00012269"/>
    </source>
</evidence>
<evidence type="ECO:0000256" key="12">
    <source>
        <dbReference type="ARBA" id="ARBA00023180"/>
    </source>
</evidence>
<proteinExistence type="inferred from homology"/>
<gene>
    <name evidence="16" type="primary">Dmoj\GI13596</name>
    <name evidence="16" type="ORF">Dmoj_GI13596</name>
</gene>
<keyword evidence="10 16" id="KW-0560">Oxidoreductase</keyword>
<feature type="chain" id="PRO_5002815219" description="procollagen-proline 4-dioxygenase" evidence="14">
    <location>
        <begin position="22"/>
        <end position="527"/>
    </location>
</feature>
<dbReference type="InterPro" id="IPR006620">
    <property type="entry name" value="Pro_4_hyd_alph"/>
</dbReference>
<keyword evidence="12" id="KW-0325">Glycoprotein</keyword>
<dbReference type="GO" id="GO:0005788">
    <property type="term" value="C:endoplasmic reticulum lumen"/>
    <property type="evidence" value="ECO:0007669"/>
    <property type="project" value="UniProtKB-SubCell"/>
</dbReference>
<evidence type="ECO:0000256" key="13">
    <source>
        <dbReference type="SAM" id="Coils"/>
    </source>
</evidence>
<dbReference type="FunCoup" id="B4L0D1">
    <property type="interactions" value="16"/>
</dbReference>
<dbReference type="Pfam" id="PF08336">
    <property type="entry name" value="P4Ha_N"/>
    <property type="match status" value="1"/>
</dbReference>
<evidence type="ECO:0000313" key="16">
    <source>
        <dbReference type="EMBL" id="EDW19100.1"/>
    </source>
</evidence>
<dbReference type="AlphaFoldDB" id="B4L0D1"/>
<dbReference type="PANTHER" id="PTHR10869:SF216">
    <property type="entry name" value="PROCOLLAGEN-PROLINE 4-DIOXYGENASE"/>
    <property type="match status" value="1"/>
</dbReference>
<feature type="domain" description="Fe2OG dioxygenase" evidence="15">
    <location>
        <begin position="399"/>
        <end position="509"/>
    </location>
</feature>
<dbReference type="InterPro" id="IPR005123">
    <property type="entry name" value="Oxoglu/Fe-dep_dioxygenase_dom"/>
</dbReference>
<evidence type="ECO:0000256" key="7">
    <source>
        <dbReference type="ARBA" id="ARBA00022824"/>
    </source>
</evidence>
<dbReference type="PhylomeDB" id="B4L0D1"/>
<dbReference type="Pfam" id="PF13640">
    <property type="entry name" value="2OG-FeII_Oxy_3"/>
    <property type="match status" value="1"/>
</dbReference>
<comment type="subcellular location">
    <subcellularLocation>
        <location evidence="3">Endoplasmic reticulum lumen</location>
    </subcellularLocation>
</comment>
<dbReference type="PROSITE" id="PS51471">
    <property type="entry name" value="FE2OG_OXY"/>
    <property type="match status" value="1"/>
</dbReference>
<evidence type="ECO:0000256" key="2">
    <source>
        <dbReference type="ARBA" id="ARBA00002035"/>
    </source>
</evidence>
<evidence type="ECO:0000256" key="8">
    <source>
        <dbReference type="ARBA" id="ARBA00022896"/>
    </source>
</evidence>
<comment type="cofactor">
    <cofactor evidence="1">
        <name>L-ascorbate</name>
        <dbReference type="ChEBI" id="CHEBI:38290"/>
    </cofactor>
</comment>
<dbReference type="Gene3D" id="1.25.40.10">
    <property type="entry name" value="Tetratricopeptide repeat domain"/>
    <property type="match status" value="1"/>
</dbReference>
<keyword evidence="14" id="KW-0732">Signal</keyword>
<dbReference type="PANTHER" id="PTHR10869">
    <property type="entry name" value="PROLYL 4-HYDROXYLASE ALPHA SUBUNIT"/>
    <property type="match status" value="1"/>
</dbReference>
<dbReference type="InParanoid" id="B4L0D1"/>
<dbReference type="InterPro" id="IPR044862">
    <property type="entry name" value="Pro_4_hyd_alph_FE2OG_OXY"/>
</dbReference>
<keyword evidence="7" id="KW-0256">Endoplasmic reticulum</keyword>
<reference evidence="16 17" key="1">
    <citation type="journal article" date="2007" name="Nature">
        <title>Evolution of genes and genomes on the Drosophila phylogeny.</title>
        <authorList>
            <consortium name="Drosophila 12 Genomes Consortium"/>
            <person name="Clark A.G."/>
            <person name="Eisen M.B."/>
            <person name="Smith D.R."/>
            <person name="Bergman C.M."/>
            <person name="Oliver B."/>
            <person name="Markow T.A."/>
            <person name="Kaufman T.C."/>
            <person name="Kellis M."/>
            <person name="Gelbart W."/>
            <person name="Iyer V.N."/>
            <person name="Pollard D.A."/>
            <person name="Sackton T.B."/>
            <person name="Larracuente A.M."/>
            <person name="Singh N.D."/>
            <person name="Abad J.P."/>
            <person name="Abt D.N."/>
            <person name="Adryan B."/>
            <person name="Aguade M."/>
            <person name="Akashi H."/>
            <person name="Anderson W.W."/>
            <person name="Aquadro C.F."/>
            <person name="Ardell D.H."/>
            <person name="Arguello R."/>
            <person name="Artieri C.G."/>
            <person name="Barbash D.A."/>
            <person name="Barker D."/>
            <person name="Barsanti P."/>
            <person name="Batterham P."/>
            <person name="Batzoglou S."/>
            <person name="Begun D."/>
            <person name="Bhutkar A."/>
            <person name="Blanco E."/>
            <person name="Bosak S.A."/>
            <person name="Bradley R.K."/>
            <person name="Brand A.D."/>
            <person name="Brent M.R."/>
            <person name="Brooks A.N."/>
            <person name="Brown R.H."/>
            <person name="Butlin R.K."/>
            <person name="Caggese C."/>
            <person name="Calvi B.R."/>
            <person name="Bernardo de Carvalho A."/>
            <person name="Caspi A."/>
            <person name="Castrezana S."/>
            <person name="Celniker S.E."/>
            <person name="Chang J.L."/>
            <person name="Chapple C."/>
            <person name="Chatterji S."/>
            <person name="Chinwalla A."/>
            <person name="Civetta A."/>
            <person name="Clifton S.W."/>
            <person name="Comeron J.M."/>
            <person name="Costello J.C."/>
            <person name="Coyne J.A."/>
            <person name="Daub J."/>
            <person name="David R.G."/>
            <person name="Delcher A.L."/>
            <person name="Delehaunty K."/>
            <person name="Do C.B."/>
            <person name="Ebling H."/>
            <person name="Edwards K."/>
            <person name="Eickbush T."/>
            <person name="Evans J.D."/>
            <person name="Filipski A."/>
            <person name="Findeiss S."/>
            <person name="Freyhult E."/>
            <person name="Fulton L."/>
            <person name="Fulton R."/>
            <person name="Garcia A.C."/>
            <person name="Gardiner A."/>
            <person name="Garfield D.A."/>
            <person name="Garvin B.E."/>
            <person name="Gibson G."/>
            <person name="Gilbert D."/>
            <person name="Gnerre S."/>
            <person name="Godfrey J."/>
            <person name="Good R."/>
            <person name="Gotea V."/>
            <person name="Gravely B."/>
            <person name="Greenberg A.J."/>
            <person name="Griffiths-Jones S."/>
            <person name="Gross S."/>
            <person name="Guigo R."/>
            <person name="Gustafson E.A."/>
            <person name="Haerty W."/>
            <person name="Hahn M.W."/>
            <person name="Halligan D.L."/>
            <person name="Halpern A.L."/>
            <person name="Halter G.M."/>
            <person name="Han M.V."/>
            <person name="Heger A."/>
            <person name="Hillier L."/>
            <person name="Hinrichs A.S."/>
            <person name="Holmes I."/>
            <person name="Hoskins R.A."/>
            <person name="Hubisz M.J."/>
            <person name="Hultmark D."/>
            <person name="Huntley M.A."/>
            <person name="Jaffe D.B."/>
            <person name="Jagadeeshan S."/>
            <person name="Jeck W.R."/>
            <person name="Johnson J."/>
            <person name="Jones C.D."/>
            <person name="Jordan W.C."/>
            <person name="Karpen G.H."/>
            <person name="Kataoka E."/>
            <person name="Keightley P.D."/>
            <person name="Kheradpour P."/>
            <person name="Kirkness E.F."/>
            <person name="Koerich L.B."/>
            <person name="Kristiansen K."/>
            <person name="Kudrna D."/>
            <person name="Kulathinal R.J."/>
            <person name="Kumar S."/>
            <person name="Kwok R."/>
            <person name="Lander E."/>
            <person name="Langley C.H."/>
            <person name="Lapoint R."/>
            <person name="Lazzaro B.P."/>
            <person name="Lee S.J."/>
            <person name="Levesque L."/>
            <person name="Li R."/>
            <person name="Lin C.F."/>
            <person name="Lin M.F."/>
            <person name="Lindblad-Toh K."/>
            <person name="Llopart A."/>
            <person name="Long M."/>
            <person name="Low L."/>
            <person name="Lozovsky E."/>
            <person name="Lu J."/>
            <person name="Luo M."/>
            <person name="Machado C.A."/>
            <person name="Makalowski W."/>
            <person name="Marzo M."/>
            <person name="Matsuda M."/>
            <person name="Matzkin L."/>
            <person name="McAllister B."/>
            <person name="McBride C.S."/>
            <person name="McKernan B."/>
            <person name="McKernan K."/>
            <person name="Mendez-Lago M."/>
            <person name="Minx P."/>
            <person name="Mollenhauer M.U."/>
            <person name="Montooth K."/>
            <person name="Mount S.M."/>
            <person name="Mu X."/>
            <person name="Myers E."/>
            <person name="Negre B."/>
            <person name="Newfeld S."/>
            <person name="Nielsen R."/>
            <person name="Noor M.A."/>
            <person name="O'Grady P."/>
            <person name="Pachter L."/>
            <person name="Papaceit M."/>
            <person name="Parisi M.J."/>
            <person name="Parisi M."/>
            <person name="Parts L."/>
            <person name="Pedersen J.S."/>
            <person name="Pesole G."/>
            <person name="Phillippy A.M."/>
            <person name="Ponting C.P."/>
            <person name="Pop M."/>
            <person name="Porcelli D."/>
            <person name="Powell J.R."/>
            <person name="Prohaska S."/>
            <person name="Pruitt K."/>
            <person name="Puig M."/>
            <person name="Quesneville H."/>
            <person name="Ram K.R."/>
            <person name="Rand D."/>
            <person name="Rasmussen M.D."/>
            <person name="Reed L.K."/>
            <person name="Reenan R."/>
            <person name="Reily A."/>
            <person name="Remington K.A."/>
            <person name="Rieger T.T."/>
            <person name="Ritchie M.G."/>
            <person name="Robin C."/>
            <person name="Rogers Y.H."/>
            <person name="Rohde C."/>
            <person name="Rozas J."/>
            <person name="Rubenfield M.J."/>
            <person name="Ruiz A."/>
            <person name="Russo S."/>
            <person name="Salzberg S.L."/>
            <person name="Sanchez-Gracia A."/>
            <person name="Saranga D.J."/>
            <person name="Sato H."/>
            <person name="Schaeffer S.W."/>
            <person name="Schatz M.C."/>
            <person name="Schlenke T."/>
            <person name="Schwartz R."/>
            <person name="Segarra C."/>
            <person name="Singh R.S."/>
            <person name="Sirot L."/>
            <person name="Sirota M."/>
            <person name="Sisneros N.B."/>
            <person name="Smith C.D."/>
            <person name="Smith T.F."/>
            <person name="Spieth J."/>
            <person name="Stage D.E."/>
            <person name="Stark A."/>
            <person name="Stephan W."/>
            <person name="Strausberg R.L."/>
            <person name="Strempel S."/>
            <person name="Sturgill D."/>
            <person name="Sutton G."/>
            <person name="Sutton G.G."/>
            <person name="Tao W."/>
            <person name="Teichmann S."/>
            <person name="Tobari Y.N."/>
            <person name="Tomimura Y."/>
            <person name="Tsolas J.M."/>
            <person name="Valente V.L."/>
            <person name="Venter E."/>
            <person name="Venter J.C."/>
            <person name="Vicario S."/>
            <person name="Vieira F.G."/>
            <person name="Vilella A.J."/>
            <person name="Villasante A."/>
            <person name="Walenz B."/>
            <person name="Wang J."/>
            <person name="Wasserman M."/>
            <person name="Watts T."/>
            <person name="Wilson D."/>
            <person name="Wilson R.K."/>
            <person name="Wing R.A."/>
            <person name="Wolfner M.F."/>
            <person name="Wong A."/>
            <person name="Wong G.K."/>
            <person name="Wu C.I."/>
            <person name="Wu G."/>
            <person name="Yamamoto D."/>
            <person name="Yang H.P."/>
            <person name="Yang S.P."/>
            <person name="Yorke J.A."/>
            <person name="Yoshida K."/>
            <person name="Zdobnov E."/>
            <person name="Zhang P."/>
            <person name="Zhang Y."/>
            <person name="Zimin A.V."/>
            <person name="Baldwin J."/>
            <person name="Abdouelleil A."/>
            <person name="Abdulkadir J."/>
            <person name="Abebe A."/>
            <person name="Abera B."/>
            <person name="Abreu J."/>
            <person name="Acer S.C."/>
            <person name="Aftuck L."/>
            <person name="Alexander A."/>
            <person name="An P."/>
            <person name="Anderson E."/>
            <person name="Anderson S."/>
            <person name="Arachi H."/>
            <person name="Azer M."/>
            <person name="Bachantsang P."/>
            <person name="Barry A."/>
            <person name="Bayul T."/>
            <person name="Berlin A."/>
            <person name="Bessette D."/>
            <person name="Bloom T."/>
            <person name="Blye J."/>
            <person name="Boguslavskiy L."/>
            <person name="Bonnet C."/>
            <person name="Boukhgalter B."/>
            <person name="Bourzgui I."/>
            <person name="Brown A."/>
            <person name="Cahill P."/>
            <person name="Channer S."/>
            <person name="Cheshatsang Y."/>
            <person name="Chuda L."/>
            <person name="Citroen M."/>
            <person name="Collymore A."/>
            <person name="Cooke P."/>
            <person name="Costello M."/>
            <person name="D'Aco K."/>
            <person name="Daza R."/>
            <person name="De Haan G."/>
            <person name="DeGray S."/>
            <person name="DeMaso C."/>
            <person name="Dhargay N."/>
            <person name="Dooley K."/>
            <person name="Dooley E."/>
            <person name="Doricent M."/>
            <person name="Dorje P."/>
            <person name="Dorjee K."/>
            <person name="Dupes A."/>
            <person name="Elong R."/>
            <person name="Falk J."/>
            <person name="Farina A."/>
            <person name="Faro S."/>
            <person name="Ferguson D."/>
            <person name="Fisher S."/>
            <person name="Foley C.D."/>
            <person name="Franke A."/>
            <person name="Friedrich D."/>
            <person name="Gadbois L."/>
            <person name="Gearin G."/>
            <person name="Gearin C.R."/>
            <person name="Giannoukos G."/>
            <person name="Goode T."/>
            <person name="Graham J."/>
            <person name="Grandbois E."/>
            <person name="Grewal S."/>
            <person name="Gyaltsen K."/>
            <person name="Hafez N."/>
            <person name="Hagos B."/>
            <person name="Hall J."/>
            <person name="Henson C."/>
            <person name="Hollinger A."/>
            <person name="Honan T."/>
            <person name="Huard M.D."/>
            <person name="Hughes L."/>
            <person name="Hurhula B."/>
            <person name="Husby M.E."/>
            <person name="Kamat A."/>
            <person name="Kanga B."/>
            <person name="Kashin S."/>
            <person name="Khazanovich D."/>
            <person name="Kisner P."/>
            <person name="Lance K."/>
            <person name="Lara M."/>
            <person name="Lee W."/>
            <person name="Lennon N."/>
            <person name="Letendre F."/>
            <person name="LeVine R."/>
            <person name="Lipovsky A."/>
            <person name="Liu X."/>
            <person name="Liu J."/>
            <person name="Liu S."/>
            <person name="Lokyitsang T."/>
            <person name="Lokyitsang Y."/>
            <person name="Lubonja R."/>
            <person name="Lui A."/>
            <person name="MacDonald P."/>
            <person name="Magnisalis V."/>
            <person name="Maru K."/>
            <person name="Matthews C."/>
            <person name="McCusker W."/>
            <person name="McDonough S."/>
            <person name="Mehta T."/>
            <person name="Meldrim J."/>
            <person name="Meneus L."/>
            <person name="Mihai O."/>
            <person name="Mihalev A."/>
            <person name="Mihova T."/>
            <person name="Mittelman R."/>
            <person name="Mlenga V."/>
            <person name="Montmayeur A."/>
            <person name="Mulrain L."/>
            <person name="Navidi A."/>
            <person name="Naylor J."/>
            <person name="Negash T."/>
            <person name="Nguyen T."/>
            <person name="Nguyen N."/>
            <person name="Nicol R."/>
            <person name="Norbu C."/>
            <person name="Norbu N."/>
            <person name="Novod N."/>
            <person name="O'Neill B."/>
            <person name="Osman S."/>
            <person name="Markiewicz E."/>
            <person name="Oyono O.L."/>
            <person name="Patti C."/>
            <person name="Phunkhang P."/>
            <person name="Pierre F."/>
            <person name="Priest M."/>
            <person name="Raghuraman S."/>
            <person name="Rege F."/>
            <person name="Reyes R."/>
            <person name="Rise C."/>
            <person name="Rogov P."/>
            <person name="Ross K."/>
            <person name="Ryan E."/>
            <person name="Settipalli S."/>
            <person name="Shea T."/>
            <person name="Sherpa N."/>
            <person name="Shi L."/>
            <person name="Shih D."/>
            <person name="Sparrow T."/>
            <person name="Spaulding J."/>
            <person name="Stalker J."/>
            <person name="Stange-Thomann N."/>
            <person name="Stavropoulos S."/>
            <person name="Stone C."/>
            <person name="Strader C."/>
            <person name="Tesfaye S."/>
            <person name="Thomson T."/>
            <person name="Thoulutsang Y."/>
            <person name="Thoulutsang D."/>
            <person name="Topham K."/>
            <person name="Topping I."/>
            <person name="Tsamla T."/>
            <person name="Vassiliev H."/>
            <person name="Vo A."/>
            <person name="Wangchuk T."/>
            <person name="Wangdi T."/>
            <person name="Weiand M."/>
            <person name="Wilkinson J."/>
            <person name="Wilson A."/>
            <person name="Yadav S."/>
            <person name="Young G."/>
            <person name="Yu Q."/>
            <person name="Zembek L."/>
            <person name="Zhong D."/>
            <person name="Zimmer A."/>
            <person name="Zwirko Z."/>
            <person name="Jaffe D.B."/>
            <person name="Alvarez P."/>
            <person name="Brockman W."/>
            <person name="Butler J."/>
            <person name="Chin C."/>
            <person name="Gnerre S."/>
            <person name="Grabherr M."/>
            <person name="Kleber M."/>
            <person name="Mauceli E."/>
            <person name="MacCallum I."/>
        </authorList>
    </citation>
    <scope>NUCLEOTIDE SEQUENCE [LARGE SCALE GENOMIC DNA]</scope>
    <source>
        <strain evidence="17">Tucson 15081-1352.22</strain>
    </source>
</reference>
<evidence type="ECO:0000256" key="4">
    <source>
        <dbReference type="ARBA" id="ARBA00006511"/>
    </source>
</evidence>
<dbReference type="OrthoDB" id="420380at2759"/>
<feature type="signal peptide" evidence="14">
    <location>
        <begin position="1"/>
        <end position="21"/>
    </location>
</feature>
<dbReference type="SMART" id="SM00702">
    <property type="entry name" value="P4Hc"/>
    <property type="match status" value="1"/>
</dbReference>
<keyword evidence="9" id="KW-0223">Dioxygenase</keyword>
<evidence type="ECO:0000256" key="3">
    <source>
        <dbReference type="ARBA" id="ARBA00004319"/>
    </source>
</evidence>
<dbReference type="Gene3D" id="2.60.120.620">
    <property type="entry name" value="q2cbj1_9rhob like domain"/>
    <property type="match status" value="1"/>
</dbReference>
<keyword evidence="17" id="KW-1185">Reference proteome</keyword>
<comment type="function">
    <text evidence="2">Catalyzes the post-translational formation of 4-hydroxyproline in -Xaa-Pro-Gly- sequences in collagens and other proteins.</text>
</comment>
<dbReference type="Proteomes" id="UP000009192">
    <property type="component" value="Unassembled WGS sequence"/>
</dbReference>
<evidence type="ECO:0000256" key="14">
    <source>
        <dbReference type="SAM" id="SignalP"/>
    </source>
</evidence>
<evidence type="ECO:0000256" key="10">
    <source>
        <dbReference type="ARBA" id="ARBA00023002"/>
    </source>
</evidence>
<dbReference type="EC" id="1.14.11.2" evidence="5"/>
<keyword evidence="8" id="KW-0847">Vitamin C</keyword>
<keyword evidence="13" id="KW-0175">Coiled coil</keyword>
<accession>B4L0D1</accession>
<dbReference type="SMR" id="B4L0D1"/>
<dbReference type="eggNOG" id="KOG1591">
    <property type="taxonomic scope" value="Eukaryota"/>
</dbReference>
<organism evidence="16 17">
    <name type="scientific">Drosophila mojavensis</name>
    <name type="common">Fruit fly</name>
    <dbReference type="NCBI Taxonomy" id="7230"/>
    <lineage>
        <taxon>Eukaryota</taxon>
        <taxon>Metazoa</taxon>
        <taxon>Ecdysozoa</taxon>
        <taxon>Arthropoda</taxon>
        <taxon>Hexapoda</taxon>
        <taxon>Insecta</taxon>
        <taxon>Pterygota</taxon>
        <taxon>Neoptera</taxon>
        <taxon>Endopterygota</taxon>
        <taxon>Diptera</taxon>
        <taxon>Brachycera</taxon>
        <taxon>Muscomorpha</taxon>
        <taxon>Ephydroidea</taxon>
        <taxon>Drosophilidae</taxon>
        <taxon>Drosophila</taxon>
    </lineage>
</organism>
<comment type="similarity">
    <text evidence="4">Belongs to the P4HA family.</text>
</comment>
<dbReference type="InterPro" id="IPR045054">
    <property type="entry name" value="P4HA-like"/>
</dbReference>
<dbReference type="OMA" id="TITKWLH"/>
<keyword evidence="11" id="KW-0408">Iron</keyword>
<evidence type="ECO:0000313" key="17">
    <source>
        <dbReference type="Proteomes" id="UP000009192"/>
    </source>
</evidence>
<evidence type="ECO:0000259" key="15">
    <source>
        <dbReference type="PROSITE" id="PS51471"/>
    </source>
</evidence>
<keyword evidence="6" id="KW-0479">Metal-binding</keyword>
<feature type="coiled-coil region" evidence="13">
    <location>
        <begin position="55"/>
        <end position="89"/>
    </location>
</feature>
<dbReference type="InterPro" id="IPR013547">
    <property type="entry name" value="P4H_N"/>
</dbReference>
<evidence type="ECO:0000256" key="6">
    <source>
        <dbReference type="ARBA" id="ARBA00022723"/>
    </source>
</evidence>
<evidence type="ECO:0000256" key="9">
    <source>
        <dbReference type="ARBA" id="ARBA00022964"/>
    </source>
</evidence>
<name>B4L0D1_DROMO</name>
<dbReference type="EMBL" id="CH933809">
    <property type="protein sequence ID" value="EDW19100.1"/>
    <property type="molecule type" value="Genomic_DNA"/>
</dbReference>
<dbReference type="KEGG" id="dmo:Dmoj_GI13596"/>
<dbReference type="HOGENOM" id="CLU_024155_2_0_1"/>
<evidence type="ECO:0000256" key="11">
    <source>
        <dbReference type="ARBA" id="ARBA00023004"/>
    </source>
</evidence>
<dbReference type="InterPro" id="IPR011990">
    <property type="entry name" value="TPR-like_helical_dom_sf"/>
</dbReference>